<keyword evidence="4" id="KW-1185">Reference proteome</keyword>
<protein>
    <submittedName>
        <fullName evidence="3">PhzF family phenazine biosynthesis isomerase</fullName>
    </submittedName>
</protein>
<organism evidence="3 4">
    <name type="scientific">Agromyces salentinus</name>
    <dbReference type="NCBI Taxonomy" id="269421"/>
    <lineage>
        <taxon>Bacteria</taxon>
        <taxon>Bacillati</taxon>
        <taxon>Actinomycetota</taxon>
        <taxon>Actinomycetes</taxon>
        <taxon>Micrococcales</taxon>
        <taxon>Microbacteriaceae</taxon>
        <taxon>Agromyces</taxon>
    </lineage>
</organism>
<keyword evidence="2 3" id="KW-0413">Isomerase</keyword>
<evidence type="ECO:0000313" key="3">
    <source>
        <dbReference type="EMBL" id="GAA1831168.1"/>
    </source>
</evidence>
<evidence type="ECO:0000256" key="2">
    <source>
        <dbReference type="ARBA" id="ARBA00023235"/>
    </source>
</evidence>
<reference evidence="3 4" key="1">
    <citation type="journal article" date="2019" name="Int. J. Syst. Evol. Microbiol.">
        <title>The Global Catalogue of Microorganisms (GCM) 10K type strain sequencing project: providing services to taxonomists for standard genome sequencing and annotation.</title>
        <authorList>
            <consortium name="The Broad Institute Genomics Platform"/>
            <consortium name="The Broad Institute Genome Sequencing Center for Infectious Disease"/>
            <person name="Wu L."/>
            <person name="Ma J."/>
        </authorList>
    </citation>
    <scope>NUCLEOTIDE SEQUENCE [LARGE SCALE GENOMIC DNA]</scope>
    <source>
        <strain evidence="3 4">JCM 14323</strain>
    </source>
</reference>
<dbReference type="GO" id="GO:0016853">
    <property type="term" value="F:isomerase activity"/>
    <property type="evidence" value="ECO:0007669"/>
    <property type="project" value="UniProtKB-KW"/>
</dbReference>
<dbReference type="PANTHER" id="PTHR13774:SF39">
    <property type="entry name" value="BIOSYNTHESIS PROTEIN, PUTATIVE-RELATED"/>
    <property type="match status" value="1"/>
</dbReference>
<dbReference type="Pfam" id="PF02567">
    <property type="entry name" value="PhzC-PhzF"/>
    <property type="match status" value="1"/>
</dbReference>
<comment type="caution">
    <text evidence="3">The sequence shown here is derived from an EMBL/GenBank/DDBJ whole genome shotgun (WGS) entry which is preliminary data.</text>
</comment>
<evidence type="ECO:0000256" key="1">
    <source>
        <dbReference type="ARBA" id="ARBA00008270"/>
    </source>
</evidence>
<dbReference type="PIRSF" id="PIRSF016184">
    <property type="entry name" value="PhzC_PhzF"/>
    <property type="match status" value="1"/>
</dbReference>
<dbReference type="RefSeq" id="WP_157427548.1">
    <property type="nucleotide sequence ID" value="NZ_BAAANK010000003.1"/>
</dbReference>
<evidence type="ECO:0000313" key="4">
    <source>
        <dbReference type="Proteomes" id="UP001501746"/>
    </source>
</evidence>
<dbReference type="NCBIfam" id="TIGR00654">
    <property type="entry name" value="PhzF_family"/>
    <property type="match status" value="1"/>
</dbReference>
<name>A0ABN2MLW6_9MICO</name>
<comment type="similarity">
    <text evidence="1">Belongs to the PhzF family.</text>
</comment>
<proteinExistence type="inferred from homology"/>
<dbReference type="Proteomes" id="UP001501746">
    <property type="component" value="Unassembled WGS sequence"/>
</dbReference>
<accession>A0ABN2MLW6</accession>
<dbReference type="Gene3D" id="3.10.310.10">
    <property type="entry name" value="Diaminopimelate Epimerase, Chain A, domain 1"/>
    <property type="match status" value="2"/>
</dbReference>
<sequence>MSTEILRYAAFTDRPEGGNPAGVVLDAAALSAADMQRIAAEIDFAETAFVTGRDGDAYLVRYFSPIAEVPFCGHATVATAIALAERGHDGRIRFGTPVGEIEIETTADATGPRASFTSVDTDLAELPAASLERLLELLGLERSALSWTLPPKLAFAGNWHPVLVIDDPSAFDGFTFDPAAVRAYMDEQGWPATITVLHPLAVTGEEPMRFEARNLFPVGRITEDPATGSAAASVGGYLRALGVVVPPARVVIEQGRHVGRPGELTVDIPERGGITVGGGAVAMAAPEARDVPRA</sequence>
<dbReference type="SUPFAM" id="SSF54506">
    <property type="entry name" value="Diaminopimelate epimerase-like"/>
    <property type="match status" value="1"/>
</dbReference>
<dbReference type="EMBL" id="BAAANK010000003">
    <property type="protein sequence ID" value="GAA1831168.1"/>
    <property type="molecule type" value="Genomic_DNA"/>
</dbReference>
<dbReference type="InterPro" id="IPR003719">
    <property type="entry name" value="Phenazine_PhzF-like"/>
</dbReference>
<gene>
    <name evidence="3" type="ORF">GCM10009750_13890</name>
</gene>
<dbReference type="PANTHER" id="PTHR13774">
    <property type="entry name" value="PHENAZINE BIOSYNTHESIS PROTEIN"/>
    <property type="match status" value="1"/>
</dbReference>